<evidence type="ECO:0000313" key="1">
    <source>
        <dbReference type="EMBL" id="NDJ95084.1"/>
    </source>
</evidence>
<proteinExistence type="predicted"/>
<dbReference type="Pfam" id="PF00022">
    <property type="entry name" value="Actin"/>
    <property type="match status" value="1"/>
</dbReference>
<dbReference type="AlphaFoldDB" id="A0A6G3MM78"/>
<organism evidence="1">
    <name type="scientific">Henneguya salminicola</name>
    <name type="common">Myxosporean</name>
    <dbReference type="NCBI Taxonomy" id="69463"/>
    <lineage>
        <taxon>Eukaryota</taxon>
        <taxon>Metazoa</taxon>
        <taxon>Cnidaria</taxon>
        <taxon>Myxozoa</taxon>
        <taxon>Myxosporea</taxon>
        <taxon>Bivalvulida</taxon>
        <taxon>Platysporina</taxon>
        <taxon>Myxobolidae</taxon>
        <taxon>Henneguya</taxon>
    </lineage>
</organism>
<reference evidence="1" key="1">
    <citation type="submission" date="2018-11" db="EMBL/GenBank/DDBJ databases">
        <title>Henneguya salminicola genome and transcriptome.</title>
        <authorList>
            <person name="Yahalomi D."/>
            <person name="Atkinson S.D."/>
            <person name="Neuhof M."/>
            <person name="Chang E.S."/>
            <person name="Philippe H."/>
            <person name="Cartwright P."/>
            <person name="Bartholomew J.L."/>
            <person name="Huchon D."/>
        </authorList>
    </citation>
    <scope>NUCLEOTIDE SEQUENCE</scope>
    <source>
        <strain evidence="1">Hz1</strain>
        <tissue evidence="1">Whole</tissue>
    </source>
</reference>
<dbReference type="InterPro" id="IPR004000">
    <property type="entry name" value="Actin"/>
</dbReference>
<accession>A0A6G3MM78</accession>
<dbReference type="InterPro" id="IPR043129">
    <property type="entry name" value="ATPase_NBD"/>
</dbReference>
<name>A0A6G3MM78_HENSL</name>
<dbReference type="OrthoDB" id="6220758at2759"/>
<protein>
    <submittedName>
        <fullName evidence="1">Actin-like protein C08B116 (Trinotate prediction)</fullName>
    </submittedName>
</protein>
<sequence length="122" mass="13869">MVRINGLNARAAGTKNVISRNKMAIVIDHGGYSIKIGDSSSQTPSIVENVICKTKLDRRATFIGNQYHHLSDKTSLCINRPIQKGYIINWSNQKEIWDYLFNSNEFSVSKIYDTSFILKKKT</sequence>
<dbReference type="Gene3D" id="3.30.420.40">
    <property type="match status" value="1"/>
</dbReference>
<dbReference type="EMBL" id="GHBP01014978">
    <property type="protein sequence ID" value="NDJ95084.1"/>
    <property type="molecule type" value="Transcribed_RNA"/>
</dbReference>
<dbReference type="SUPFAM" id="SSF53067">
    <property type="entry name" value="Actin-like ATPase domain"/>
    <property type="match status" value="1"/>
</dbReference>